<dbReference type="Pfam" id="PF00069">
    <property type="entry name" value="Pkinase"/>
    <property type="match status" value="1"/>
</dbReference>
<dbReference type="InterPro" id="IPR011009">
    <property type="entry name" value="Kinase-like_dom_sf"/>
</dbReference>
<feature type="region of interest" description="Disordered" evidence="1">
    <location>
        <begin position="355"/>
        <end position="380"/>
    </location>
</feature>
<evidence type="ECO:0000313" key="3">
    <source>
        <dbReference type="EMBL" id="CAE6451199.1"/>
    </source>
</evidence>
<reference evidence="3" key="1">
    <citation type="submission" date="2021-01" db="EMBL/GenBank/DDBJ databases">
        <authorList>
            <person name="Kaushik A."/>
        </authorList>
    </citation>
    <scope>NUCLEOTIDE SEQUENCE</scope>
    <source>
        <strain evidence="3">AG3-T5</strain>
    </source>
</reference>
<gene>
    <name evidence="3" type="ORF">RDB_LOCUS127511</name>
</gene>
<evidence type="ECO:0000256" key="1">
    <source>
        <dbReference type="SAM" id="MobiDB-lite"/>
    </source>
</evidence>
<dbReference type="EMBL" id="CAJMWW010000148">
    <property type="protein sequence ID" value="CAE6451199.1"/>
    <property type="molecule type" value="Genomic_DNA"/>
</dbReference>
<organism evidence="3 4">
    <name type="scientific">Rhizoctonia solani</name>
    <dbReference type="NCBI Taxonomy" id="456999"/>
    <lineage>
        <taxon>Eukaryota</taxon>
        <taxon>Fungi</taxon>
        <taxon>Dikarya</taxon>
        <taxon>Basidiomycota</taxon>
        <taxon>Agaricomycotina</taxon>
        <taxon>Agaricomycetes</taxon>
        <taxon>Cantharellales</taxon>
        <taxon>Ceratobasidiaceae</taxon>
        <taxon>Rhizoctonia</taxon>
    </lineage>
</organism>
<evidence type="ECO:0000259" key="2">
    <source>
        <dbReference type="PROSITE" id="PS50011"/>
    </source>
</evidence>
<dbReference type="InterPro" id="IPR051681">
    <property type="entry name" value="Ser/Thr_Kinases-Pseudokinases"/>
</dbReference>
<dbReference type="Gene3D" id="1.10.510.10">
    <property type="entry name" value="Transferase(Phosphotransferase) domain 1"/>
    <property type="match status" value="1"/>
</dbReference>
<dbReference type="CDD" id="cd14014">
    <property type="entry name" value="STKc_PknB_like"/>
    <property type="match status" value="1"/>
</dbReference>
<dbReference type="PROSITE" id="PS50011">
    <property type="entry name" value="PROTEIN_KINASE_DOM"/>
    <property type="match status" value="1"/>
</dbReference>
<dbReference type="SUPFAM" id="SSF56112">
    <property type="entry name" value="Protein kinase-like (PK-like)"/>
    <property type="match status" value="1"/>
</dbReference>
<dbReference type="InterPro" id="IPR000719">
    <property type="entry name" value="Prot_kinase_dom"/>
</dbReference>
<proteinExistence type="predicted"/>
<dbReference type="SMART" id="SM00220">
    <property type="entry name" value="S_TKc"/>
    <property type="match status" value="1"/>
</dbReference>
<comment type="caution">
    <text evidence="3">The sequence shown here is derived from an EMBL/GenBank/DDBJ whole genome shotgun (WGS) entry which is preliminary data.</text>
</comment>
<protein>
    <recommendedName>
        <fullName evidence="2">Protein kinase domain-containing protein</fullName>
    </recommendedName>
</protein>
<dbReference type="PANTHER" id="PTHR44329">
    <property type="entry name" value="SERINE/THREONINE-PROTEIN KINASE TNNI3K-RELATED"/>
    <property type="match status" value="1"/>
</dbReference>
<dbReference type="GO" id="GO:0005524">
    <property type="term" value="F:ATP binding"/>
    <property type="evidence" value="ECO:0007669"/>
    <property type="project" value="InterPro"/>
</dbReference>
<feature type="domain" description="Protein kinase" evidence="2">
    <location>
        <begin position="62"/>
        <end position="351"/>
    </location>
</feature>
<accession>A0A8H3GHX5</accession>
<name>A0A8H3GHX5_9AGAM</name>
<dbReference type="Proteomes" id="UP000663841">
    <property type="component" value="Unassembled WGS sequence"/>
</dbReference>
<dbReference type="AlphaFoldDB" id="A0A8H3GHX5"/>
<dbReference type="GO" id="GO:0004674">
    <property type="term" value="F:protein serine/threonine kinase activity"/>
    <property type="evidence" value="ECO:0007669"/>
    <property type="project" value="TreeGrafter"/>
</dbReference>
<dbReference type="Gene3D" id="3.30.200.20">
    <property type="entry name" value="Phosphorylase Kinase, domain 1"/>
    <property type="match status" value="1"/>
</dbReference>
<evidence type="ECO:0000313" key="4">
    <source>
        <dbReference type="Proteomes" id="UP000663841"/>
    </source>
</evidence>
<sequence length="380" mass="42322">MSMSPNVLLNDYEPRELLESSLPTIHQALSEIVTSSMPCADVVALLTNHGCKDYTDFLDHPTCSRYPIANGGLGDVFFGKLINGTSIAIKTIRSHYEPGKQARVYHKRAAKEIYMWSKCKHPNIVRLIGLAVFHDCLAMISRWEVHGSLLQYLSRHPAADRCNLSTSMCAGLAYLHRNDIVSVSLIRGIVLQVKSHILTIMTLQVHGDLKGANVLISRDGTPMLMDFGNASLLDATLQFTQTNTGPSYSLRWSPPEILEGTSLHTMAGDIYSLGMTILEAFTSQIPFSGQSDQSLLLHIVIHKKTHTRPEKVIPTRSIDGDKLWAILRKCWSYDPKDRPSAEAVWNDMKSITTEKLKEIESKDEGESKDESGGDDKEDKD</sequence>